<feature type="transmembrane region" description="Helical" evidence="5">
    <location>
        <begin position="92"/>
        <end position="111"/>
    </location>
</feature>
<dbReference type="GO" id="GO:0005886">
    <property type="term" value="C:plasma membrane"/>
    <property type="evidence" value="ECO:0007669"/>
    <property type="project" value="TreeGrafter"/>
</dbReference>
<evidence type="ECO:0000256" key="1">
    <source>
        <dbReference type="ARBA" id="ARBA00004141"/>
    </source>
</evidence>
<reference evidence="6 7" key="1">
    <citation type="journal article" date="2014" name="Genome Announc.">
        <title>Draft Genome Sequence of Fervidicella metallireducens Strain AeBT, an Iron-Reducing Thermoanaerobe from the Great Artesian Basin.</title>
        <authorList>
            <person name="Patel B.K."/>
        </authorList>
    </citation>
    <scope>NUCLEOTIDE SEQUENCE [LARGE SCALE GENOMIC DNA]</scope>
    <source>
        <strain evidence="6 7">AeB</strain>
    </source>
</reference>
<evidence type="ECO:0000256" key="5">
    <source>
        <dbReference type="SAM" id="Phobius"/>
    </source>
</evidence>
<dbReference type="EMBL" id="AZQP01000008">
    <property type="protein sequence ID" value="EYE89145.1"/>
    <property type="molecule type" value="Genomic_DNA"/>
</dbReference>
<sequence length="293" mass="33738">MITLINLKILIKLLLILILPPVIGCILSGIDRKVTAHLQGRVGPPLLQPLYDVIKLFNKENIVVNKYQNVYVITYFIFVVLSLFMLLMKMDFLMIIFVYTIANTSLIVGGMSTGSPYSRIGSVRETISMLAYEPILLFYIIGMYMLTGSFKISKLAYTNKPLLYYLPLIFIAMLFIMTIKFKKSPFDFSTSHHAHQELVKGMFTEYSGPALAIIEVAHWYEYVFLLGLIFLFWYTSPIIGLILALITFFLEIVIDNICARLSWEWMLKFTWTIIIGLSIANILFIYLYNVKIL</sequence>
<dbReference type="PANTHER" id="PTHR43359">
    <property type="entry name" value="FORMATE HYDROGENLYASE SUBUNIT 4"/>
    <property type="match status" value="1"/>
</dbReference>
<feature type="transmembrane region" description="Helical" evidence="5">
    <location>
        <begin position="162"/>
        <end position="181"/>
    </location>
</feature>
<dbReference type="PANTHER" id="PTHR43359:SF1">
    <property type="entry name" value="FORMATE HYDROGENLYASE SUBUNIT 4-RELATED"/>
    <property type="match status" value="1"/>
</dbReference>
<keyword evidence="2 5" id="KW-0812">Transmembrane</keyword>
<dbReference type="Proteomes" id="UP000019681">
    <property type="component" value="Unassembled WGS sequence"/>
</dbReference>
<keyword evidence="3 5" id="KW-1133">Transmembrane helix</keyword>
<evidence type="ECO:0000256" key="2">
    <source>
        <dbReference type="ARBA" id="ARBA00022692"/>
    </source>
</evidence>
<feature type="transmembrane region" description="Helical" evidence="5">
    <location>
        <begin position="70"/>
        <end position="87"/>
    </location>
</feature>
<comment type="subcellular location">
    <subcellularLocation>
        <location evidence="1">Membrane</location>
        <topology evidence="1">Multi-pass membrane protein</topology>
    </subcellularLocation>
</comment>
<organism evidence="6 7">
    <name type="scientific">Fervidicella metallireducens AeB</name>
    <dbReference type="NCBI Taxonomy" id="1403537"/>
    <lineage>
        <taxon>Bacteria</taxon>
        <taxon>Bacillati</taxon>
        <taxon>Bacillota</taxon>
        <taxon>Clostridia</taxon>
        <taxon>Eubacteriales</taxon>
        <taxon>Clostridiaceae</taxon>
        <taxon>Fervidicella</taxon>
    </lineage>
</organism>
<proteinExistence type="predicted"/>
<feature type="transmembrane region" description="Helical" evidence="5">
    <location>
        <begin position="210"/>
        <end position="234"/>
    </location>
</feature>
<dbReference type="RefSeq" id="WP_035378423.1">
    <property type="nucleotide sequence ID" value="NZ_AZQP01000008.1"/>
</dbReference>
<accession>A0A017RYZ4</accession>
<dbReference type="Pfam" id="PF00146">
    <property type="entry name" value="NADHdh"/>
    <property type="match status" value="1"/>
</dbReference>
<evidence type="ECO:0000256" key="4">
    <source>
        <dbReference type="ARBA" id="ARBA00023136"/>
    </source>
</evidence>
<dbReference type="InterPro" id="IPR001694">
    <property type="entry name" value="NADH_UbQ_OxRdtase_su1/FPO"/>
</dbReference>
<comment type="caution">
    <text evidence="6">The sequence shown here is derived from an EMBL/GenBank/DDBJ whole genome shotgun (WGS) entry which is preliminary data.</text>
</comment>
<dbReference type="STRING" id="1403537.Q428_04185"/>
<dbReference type="AlphaFoldDB" id="A0A017RYZ4"/>
<dbReference type="OrthoDB" id="9778499at2"/>
<keyword evidence="7" id="KW-1185">Reference proteome</keyword>
<evidence type="ECO:0000313" key="7">
    <source>
        <dbReference type="Proteomes" id="UP000019681"/>
    </source>
</evidence>
<evidence type="ECO:0000313" key="6">
    <source>
        <dbReference type="EMBL" id="EYE89145.1"/>
    </source>
</evidence>
<dbReference type="InterPro" id="IPR052561">
    <property type="entry name" value="ComplexI_Subunit1"/>
</dbReference>
<name>A0A017RYZ4_9CLOT</name>
<keyword evidence="4 5" id="KW-0472">Membrane</keyword>
<feature type="transmembrane region" description="Helical" evidence="5">
    <location>
        <begin position="131"/>
        <end position="150"/>
    </location>
</feature>
<feature type="transmembrane region" description="Helical" evidence="5">
    <location>
        <begin position="269"/>
        <end position="288"/>
    </location>
</feature>
<gene>
    <name evidence="6" type="ORF">Q428_04185</name>
</gene>
<feature type="transmembrane region" description="Helical" evidence="5">
    <location>
        <begin position="241"/>
        <end position="263"/>
    </location>
</feature>
<feature type="transmembrane region" description="Helical" evidence="5">
    <location>
        <begin position="9"/>
        <end position="30"/>
    </location>
</feature>
<evidence type="ECO:0000256" key="3">
    <source>
        <dbReference type="ARBA" id="ARBA00022989"/>
    </source>
</evidence>
<protein>
    <submittedName>
        <fullName evidence="6">Ech hydrogenase subunit B</fullName>
    </submittedName>
</protein>